<dbReference type="RefSeq" id="WP_121645168.1">
    <property type="nucleotide sequence ID" value="NZ_RCWN01000001.1"/>
</dbReference>
<dbReference type="AlphaFoldDB" id="A0A3L7JI84"/>
<name>A0A3L7JI84_9HYPH</name>
<comment type="caution">
    <text evidence="7">The sequence shown here is derived from an EMBL/GenBank/DDBJ whole genome shotgun (WGS) entry which is preliminary data.</text>
</comment>
<evidence type="ECO:0000313" key="8">
    <source>
        <dbReference type="Proteomes" id="UP000281094"/>
    </source>
</evidence>
<reference evidence="7 8" key="1">
    <citation type="submission" date="2018-10" db="EMBL/GenBank/DDBJ databases">
        <title>Notoacmeibacter sp. M2BS9Y-3-1, whole genome shotgun sequence.</title>
        <authorList>
            <person name="Tuo L."/>
        </authorList>
    </citation>
    <scope>NUCLEOTIDE SEQUENCE [LARGE SCALE GENOMIC DNA]</scope>
    <source>
        <strain evidence="7 8">M2BS9Y-3-1</strain>
    </source>
</reference>
<sequence length="306" mass="31887">MTDRQMSAREWMKLIILSVLWGGTFVLTVVALKGFVPVALVAWRLAIAAITLLLICSLWRISLRPLFQCGRRLVLLAILNNAIPFFLISTGQTEIGAGLASIFNSTTPLWTALIATYVVGRETLKGLKLAGIIIGIVGVATLVGPAALAGLGGPPWAMACLVGAAISYGFGANLARGFGDIPPILIATGQCACSSVIVMAAALFTVGPEGLVTENVAAIASIVTIGTLMTAGAYLLYFDLIAKAGATNGSLVTVLIPISAILAGVFFFGETMTANGWLGFGLITSGLLMIDGRIFRRAPRRVPPTP</sequence>
<feature type="transmembrane region" description="Helical" evidence="5">
    <location>
        <begin position="274"/>
        <end position="291"/>
    </location>
</feature>
<gene>
    <name evidence="7" type="ORF">D8780_08300</name>
</gene>
<evidence type="ECO:0000259" key="6">
    <source>
        <dbReference type="Pfam" id="PF00892"/>
    </source>
</evidence>
<feature type="transmembrane region" description="Helical" evidence="5">
    <location>
        <begin position="216"/>
        <end position="237"/>
    </location>
</feature>
<evidence type="ECO:0000256" key="1">
    <source>
        <dbReference type="ARBA" id="ARBA00004141"/>
    </source>
</evidence>
<evidence type="ECO:0000313" key="7">
    <source>
        <dbReference type="EMBL" id="RLQ88202.1"/>
    </source>
</evidence>
<keyword evidence="2 5" id="KW-0812">Transmembrane</keyword>
<dbReference type="EMBL" id="RCWN01000001">
    <property type="protein sequence ID" value="RLQ88202.1"/>
    <property type="molecule type" value="Genomic_DNA"/>
</dbReference>
<dbReference type="Pfam" id="PF00892">
    <property type="entry name" value="EamA"/>
    <property type="match status" value="2"/>
</dbReference>
<comment type="subcellular location">
    <subcellularLocation>
        <location evidence="1">Membrane</location>
        <topology evidence="1">Multi-pass membrane protein</topology>
    </subcellularLocation>
</comment>
<dbReference type="PANTHER" id="PTHR32322:SF9">
    <property type="entry name" value="AMINO-ACID METABOLITE EFFLUX PUMP-RELATED"/>
    <property type="match status" value="1"/>
</dbReference>
<keyword evidence="4 5" id="KW-0472">Membrane</keyword>
<accession>A0A3L7JI84</accession>
<dbReference type="SUPFAM" id="SSF103481">
    <property type="entry name" value="Multidrug resistance efflux transporter EmrE"/>
    <property type="match status" value="2"/>
</dbReference>
<dbReference type="Proteomes" id="UP000281094">
    <property type="component" value="Unassembled WGS sequence"/>
</dbReference>
<evidence type="ECO:0000256" key="2">
    <source>
        <dbReference type="ARBA" id="ARBA00022692"/>
    </source>
</evidence>
<feature type="transmembrane region" description="Helical" evidence="5">
    <location>
        <begin position="41"/>
        <end position="61"/>
    </location>
</feature>
<dbReference type="PANTHER" id="PTHR32322">
    <property type="entry name" value="INNER MEMBRANE TRANSPORTER"/>
    <property type="match status" value="1"/>
</dbReference>
<dbReference type="InterPro" id="IPR000620">
    <property type="entry name" value="EamA_dom"/>
</dbReference>
<keyword evidence="3 5" id="KW-1133">Transmembrane helix</keyword>
<proteinExistence type="predicted"/>
<feature type="transmembrane region" description="Helical" evidence="5">
    <location>
        <begin position="249"/>
        <end position="268"/>
    </location>
</feature>
<evidence type="ECO:0000256" key="3">
    <source>
        <dbReference type="ARBA" id="ARBA00022989"/>
    </source>
</evidence>
<evidence type="ECO:0000256" key="5">
    <source>
        <dbReference type="SAM" id="Phobius"/>
    </source>
</evidence>
<dbReference type="InterPro" id="IPR050638">
    <property type="entry name" value="AA-Vitamin_Transporters"/>
</dbReference>
<keyword evidence="8" id="KW-1185">Reference proteome</keyword>
<feature type="domain" description="EamA" evidence="6">
    <location>
        <begin position="156"/>
        <end position="290"/>
    </location>
</feature>
<feature type="transmembrane region" description="Helical" evidence="5">
    <location>
        <begin position="12"/>
        <end position="35"/>
    </location>
</feature>
<feature type="transmembrane region" description="Helical" evidence="5">
    <location>
        <begin position="95"/>
        <end position="117"/>
    </location>
</feature>
<feature type="transmembrane region" description="Helical" evidence="5">
    <location>
        <begin position="129"/>
        <end position="150"/>
    </location>
</feature>
<evidence type="ECO:0000256" key="4">
    <source>
        <dbReference type="ARBA" id="ARBA00023136"/>
    </source>
</evidence>
<organism evidence="7 8">
    <name type="scientific">Notoacmeibacter ruber</name>
    <dbReference type="NCBI Taxonomy" id="2670375"/>
    <lineage>
        <taxon>Bacteria</taxon>
        <taxon>Pseudomonadati</taxon>
        <taxon>Pseudomonadota</taxon>
        <taxon>Alphaproteobacteria</taxon>
        <taxon>Hyphomicrobiales</taxon>
        <taxon>Notoacmeibacteraceae</taxon>
        <taxon>Notoacmeibacter</taxon>
    </lineage>
</organism>
<dbReference type="GO" id="GO:0016020">
    <property type="term" value="C:membrane"/>
    <property type="evidence" value="ECO:0007669"/>
    <property type="project" value="UniProtKB-SubCell"/>
</dbReference>
<feature type="transmembrane region" description="Helical" evidence="5">
    <location>
        <begin position="73"/>
        <end position="89"/>
    </location>
</feature>
<feature type="transmembrane region" description="Helical" evidence="5">
    <location>
        <begin position="184"/>
        <end position="204"/>
    </location>
</feature>
<feature type="domain" description="EamA" evidence="6">
    <location>
        <begin position="14"/>
        <end position="142"/>
    </location>
</feature>
<protein>
    <submittedName>
        <fullName evidence="7">DMT family transporter</fullName>
    </submittedName>
</protein>
<dbReference type="InterPro" id="IPR037185">
    <property type="entry name" value="EmrE-like"/>
</dbReference>
<feature type="transmembrane region" description="Helical" evidence="5">
    <location>
        <begin position="156"/>
        <end position="175"/>
    </location>
</feature>